<evidence type="ECO:0000256" key="3">
    <source>
        <dbReference type="ARBA" id="ARBA00004496"/>
    </source>
</evidence>
<dbReference type="Gene3D" id="3.30.565.10">
    <property type="entry name" value="Histidine kinase-like ATPase, C-terminal domain"/>
    <property type="match status" value="1"/>
</dbReference>
<reference evidence="17 18" key="1">
    <citation type="submission" date="2019-06" db="EMBL/GenBank/DDBJ databases">
        <title>Amycolatopsis alkalitolerans sp. nov., isolated from Gastrodia elata Blume.</title>
        <authorList>
            <person name="Narsing Rao M.P."/>
            <person name="Li W.J."/>
        </authorList>
    </citation>
    <scope>NUCLEOTIDE SEQUENCE [LARGE SCALE GENOMIC DNA]</scope>
    <source>
        <strain evidence="17 18">SYSUP0005</strain>
    </source>
</reference>
<organism evidence="17 18">
    <name type="scientific">Amycolatopsis alkalitolerans</name>
    <dbReference type="NCBI Taxonomy" id="2547244"/>
    <lineage>
        <taxon>Bacteria</taxon>
        <taxon>Bacillati</taxon>
        <taxon>Actinomycetota</taxon>
        <taxon>Actinomycetes</taxon>
        <taxon>Pseudonocardiales</taxon>
        <taxon>Pseudonocardiaceae</taxon>
        <taxon>Amycolatopsis</taxon>
    </lineage>
</organism>
<dbReference type="InterPro" id="IPR003594">
    <property type="entry name" value="HATPase_dom"/>
</dbReference>
<comment type="subcellular location">
    <subcellularLocation>
        <location evidence="3">Cytoplasm</location>
    </subcellularLocation>
</comment>
<dbReference type="GO" id="GO:0046983">
    <property type="term" value="F:protein dimerization activity"/>
    <property type="evidence" value="ECO:0007669"/>
    <property type="project" value="InterPro"/>
</dbReference>
<dbReference type="PANTHER" id="PTHR24421">
    <property type="entry name" value="NITRATE/NITRITE SENSOR PROTEIN NARX-RELATED"/>
    <property type="match status" value="1"/>
</dbReference>
<dbReference type="RefSeq" id="WP_139097193.1">
    <property type="nucleotide sequence ID" value="NZ_VDFW01000010.1"/>
</dbReference>
<dbReference type="Pfam" id="PF02518">
    <property type="entry name" value="HATPase_c"/>
    <property type="match status" value="1"/>
</dbReference>
<evidence type="ECO:0000256" key="8">
    <source>
        <dbReference type="ARBA" id="ARBA00022679"/>
    </source>
</evidence>
<evidence type="ECO:0000256" key="1">
    <source>
        <dbReference type="ARBA" id="ARBA00000085"/>
    </source>
</evidence>
<evidence type="ECO:0000256" key="12">
    <source>
        <dbReference type="ARBA" id="ARBA00023012"/>
    </source>
</evidence>
<dbReference type="SMART" id="SM00387">
    <property type="entry name" value="HATPase_c"/>
    <property type="match status" value="1"/>
</dbReference>
<keyword evidence="12" id="KW-0902">Two-component regulatory system</keyword>
<dbReference type="GO" id="GO:0046872">
    <property type="term" value="F:metal ion binding"/>
    <property type="evidence" value="ECO:0007669"/>
    <property type="project" value="UniProtKB-KW"/>
</dbReference>
<evidence type="ECO:0000256" key="2">
    <source>
        <dbReference type="ARBA" id="ARBA00001966"/>
    </source>
</evidence>
<comment type="caution">
    <text evidence="17">The sequence shown here is derived from an EMBL/GenBank/DDBJ whole genome shotgun (WGS) entry which is preliminary data.</text>
</comment>
<dbReference type="InterPro" id="IPR003018">
    <property type="entry name" value="GAF"/>
</dbReference>
<protein>
    <recommendedName>
        <fullName evidence="5">Oxygen sensor histidine kinase NreB</fullName>
        <ecNumber evidence="4">2.7.13.3</ecNumber>
    </recommendedName>
    <alternativeName>
        <fullName evidence="15">Nitrogen regulation protein B</fullName>
    </alternativeName>
</protein>
<dbReference type="InterPro" id="IPR004358">
    <property type="entry name" value="Sig_transdc_His_kin-like_C"/>
</dbReference>
<comment type="function">
    <text evidence="14">Member of the two-component regulatory system NreB/NreC involved in the control of dissimilatory nitrate/nitrite reduction in response to oxygen. NreB functions as a direct oxygen sensor histidine kinase which is autophosphorylated, in the absence of oxygen, probably at the conserved histidine residue, and transfers its phosphate group probably to a conserved aspartate residue of NreC. NreB/NreC activates the expression of the nitrate (narGHJI) and nitrite (nir) reductase operons, as well as the putative nitrate transporter gene narT.</text>
</comment>
<evidence type="ECO:0000256" key="9">
    <source>
        <dbReference type="ARBA" id="ARBA00022723"/>
    </source>
</evidence>
<dbReference type="GO" id="GO:0000155">
    <property type="term" value="F:phosphorelay sensor kinase activity"/>
    <property type="evidence" value="ECO:0007669"/>
    <property type="project" value="InterPro"/>
</dbReference>
<proteinExistence type="predicted"/>
<dbReference type="EMBL" id="VDFW01000010">
    <property type="protein sequence ID" value="TNC25808.1"/>
    <property type="molecule type" value="Genomic_DNA"/>
</dbReference>
<evidence type="ECO:0000313" key="17">
    <source>
        <dbReference type="EMBL" id="TNC25808.1"/>
    </source>
</evidence>
<dbReference type="SUPFAM" id="SSF55874">
    <property type="entry name" value="ATPase domain of HSP90 chaperone/DNA topoisomerase II/histidine kinase"/>
    <property type="match status" value="1"/>
</dbReference>
<dbReference type="InterPro" id="IPR029016">
    <property type="entry name" value="GAF-like_dom_sf"/>
</dbReference>
<keyword evidence="6" id="KW-0004">4Fe-4S</keyword>
<keyword evidence="13" id="KW-0411">Iron-sulfur</keyword>
<gene>
    <name evidence="17" type="ORF">FG385_14290</name>
</gene>
<keyword evidence="9" id="KW-0479">Metal-binding</keyword>
<dbReference type="PROSITE" id="PS50109">
    <property type="entry name" value="HIS_KIN"/>
    <property type="match status" value="1"/>
</dbReference>
<dbReference type="Proteomes" id="UP000305546">
    <property type="component" value="Unassembled WGS sequence"/>
</dbReference>
<comment type="cofactor">
    <cofactor evidence="2">
        <name>[4Fe-4S] cluster</name>
        <dbReference type="ChEBI" id="CHEBI:49883"/>
    </cofactor>
</comment>
<dbReference type="GO" id="GO:0016020">
    <property type="term" value="C:membrane"/>
    <property type="evidence" value="ECO:0007669"/>
    <property type="project" value="InterPro"/>
</dbReference>
<dbReference type="GO" id="GO:0051539">
    <property type="term" value="F:4 iron, 4 sulfur cluster binding"/>
    <property type="evidence" value="ECO:0007669"/>
    <property type="project" value="UniProtKB-KW"/>
</dbReference>
<dbReference type="InterPro" id="IPR005467">
    <property type="entry name" value="His_kinase_dom"/>
</dbReference>
<dbReference type="InterPro" id="IPR036890">
    <property type="entry name" value="HATPase_C_sf"/>
</dbReference>
<dbReference type="Gene3D" id="3.30.450.40">
    <property type="match status" value="1"/>
</dbReference>
<evidence type="ECO:0000256" key="7">
    <source>
        <dbReference type="ARBA" id="ARBA00022490"/>
    </source>
</evidence>
<evidence type="ECO:0000256" key="13">
    <source>
        <dbReference type="ARBA" id="ARBA00023014"/>
    </source>
</evidence>
<evidence type="ECO:0000256" key="5">
    <source>
        <dbReference type="ARBA" id="ARBA00017322"/>
    </source>
</evidence>
<dbReference type="InterPro" id="IPR011712">
    <property type="entry name" value="Sig_transdc_His_kin_sub3_dim/P"/>
</dbReference>
<keyword evidence="7" id="KW-0963">Cytoplasm</keyword>
<dbReference type="PRINTS" id="PR00344">
    <property type="entry name" value="BCTRLSENSOR"/>
</dbReference>
<sequence length="396" mass="42458">MNQGLGLADPGRENALLVGIIEAISAGPELTLLAARVAPLIAEATNTDVCFVHVLDDTDRSLTLAGATPPFDDQVGAVRLPLGEGVAGWAASHGQPVVLVEHKERDPRYRYFPQLRGEDYTSMVSVPMASEPGGLVGVLNVHTRVRRDFTDRDVRLLTSIGSLLAGAIHQARLHRRLTARERAHERFTEQVIAAQETERRRLAADIHDGITQRLVSLRFHLDAAAGALSEGCGFAAEQVERARELADLTFDEARAAINGLRPPVLDDLGLADSLASLARSLGELDVLVDTEDCTLPDHAAIALYRIAQEALQNVVKHAQTRAVALRLRTDAGEVVLEVSDTGRGFDRDGAFFGDGSPSGGYGMVSMAERAELIGGRLAITSRPGQGTTVTARVPVR</sequence>
<dbReference type="SMART" id="SM00065">
    <property type="entry name" value="GAF"/>
    <property type="match status" value="1"/>
</dbReference>
<dbReference type="SUPFAM" id="SSF55781">
    <property type="entry name" value="GAF domain-like"/>
    <property type="match status" value="1"/>
</dbReference>
<keyword evidence="18" id="KW-1185">Reference proteome</keyword>
<dbReference type="Pfam" id="PF07730">
    <property type="entry name" value="HisKA_3"/>
    <property type="match status" value="1"/>
</dbReference>
<keyword evidence="11" id="KW-0408">Iron</keyword>
<evidence type="ECO:0000256" key="11">
    <source>
        <dbReference type="ARBA" id="ARBA00023004"/>
    </source>
</evidence>
<evidence type="ECO:0000313" key="18">
    <source>
        <dbReference type="Proteomes" id="UP000305546"/>
    </source>
</evidence>
<dbReference type="Gene3D" id="1.20.5.1930">
    <property type="match status" value="1"/>
</dbReference>
<dbReference type="AlphaFoldDB" id="A0A5C4M0I0"/>
<accession>A0A5C4M0I0</accession>
<evidence type="ECO:0000256" key="15">
    <source>
        <dbReference type="ARBA" id="ARBA00030800"/>
    </source>
</evidence>
<comment type="catalytic activity">
    <reaction evidence="1">
        <text>ATP + protein L-histidine = ADP + protein N-phospho-L-histidine.</text>
        <dbReference type="EC" id="2.7.13.3"/>
    </reaction>
</comment>
<dbReference type="Pfam" id="PF13185">
    <property type="entry name" value="GAF_2"/>
    <property type="match status" value="1"/>
</dbReference>
<name>A0A5C4M0I0_9PSEU</name>
<evidence type="ECO:0000256" key="4">
    <source>
        <dbReference type="ARBA" id="ARBA00012438"/>
    </source>
</evidence>
<evidence type="ECO:0000256" key="10">
    <source>
        <dbReference type="ARBA" id="ARBA00022777"/>
    </source>
</evidence>
<keyword evidence="10 17" id="KW-0418">Kinase</keyword>
<feature type="domain" description="Histidine kinase" evidence="16">
    <location>
        <begin position="303"/>
        <end position="396"/>
    </location>
</feature>
<dbReference type="OrthoDB" id="144293at2"/>
<evidence type="ECO:0000259" key="16">
    <source>
        <dbReference type="PROSITE" id="PS50109"/>
    </source>
</evidence>
<dbReference type="InterPro" id="IPR050482">
    <property type="entry name" value="Sensor_HK_TwoCompSys"/>
</dbReference>
<evidence type="ECO:0000256" key="14">
    <source>
        <dbReference type="ARBA" id="ARBA00024827"/>
    </source>
</evidence>
<evidence type="ECO:0000256" key="6">
    <source>
        <dbReference type="ARBA" id="ARBA00022485"/>
    </source>
</evidence>
<keyword evidence="8" id="KW-0808">Transferase</keyword>
<dbReference type="CDD" id="cd16917">
    <property type="entry name" value="HATPase_UhpB-NarQ-NarX-like"/>
    <property type="match status" value="1"/>
</dbReference>
<dbReference type="EC" id="2.7.13.3" evidence="4"/>
<dbReference type="GO" id="GO:0005737">
    <property type="term" value="C:cytoplasm"/>
    <property type="evidence" value="ECO:0007669"/>
    <property type="project" value="UniProtKB-SubCell"/>
</dbReference>